<accession>A0A2P2R5B5</accession>
<reference evidence="1" key="1">
    <citation type="submission" date="2018-02" db="EMBL/GenBank/DDBJ databases">
        <title>Rhizophora mucronata_Transcriptome.</title>
        <authorList>
            <person name="Meera S.P."/>
            <person name="Sreeshan A."/>
            <person name="Augustine A."/>
        </authorList>
    </citation>
    <scope>NUCLEOTIDE SEQUENCE</scope>
    <source>
        <tissue evidence="1">Leaf</tissue>
    </source>
</reference>
<dbReference type="AlphaFoldDB" id="A0A2P2R5B5"/>
<sequence>MCQRQLSKYRQYKVAMHWNYQSTLSKAFAKWLT</sequence>
<dbReference type="EMBL" id="GGEC01093917">
    <property type="protein sequence ID" value="MBX74401.1"/>
    <property type="molecule type" value="Transcribed_RNA"/>
</dbReference>
<organism evidence="1">
    <name type="scientific">Rhizophora mucronata</name>
    <name type="common">Asiatic mangrove</name>
    <dbReference type="NCBI Taxonomy" id="61149"/>
    <lineage>
        <taxon>Eukaryota</taxon>
        <taxon>Viridiplantae</taxon>
        <taxon>Streptophyta</taxon>
        <taxon>Embryophyta</taxon>
        <taxon>Tracheophyta</taxon>
        <taxon>Spermatophyta</taxon>
        <taxon>Magnoliopsida</taxon>
        <taxon>eudicotyledons</taxon>
        <taxon>Gunneridae</taxon>
        <taxon>Pentapetalae</taxon>
        <taxon>rosids</taxon>
        <taxon>fabids</taxon>
        <taxon>Malpighiales</taxon>
        <taxon>Rhizophoraceae</taxon>
        <taxon>Rhizophora</taxon>
    </lineage>
</organism>
<proteinExistence type="predicted"/>
<name>A0A2P2R5B5_RHIMU</name>
<protein>
    <submittedName>
        <fullName evidence="1">Uncharacterized protein</fullName>
    </submittedName>
</protein>
<evidence type="ECO:0000313" key="1">
    <source>
        <dbReference type="EMBL" id="MBX74401.1"/>
    </source>
</evidence>